<gene>
    <name evidence="1" type="ORF">SCLCIDRAFT_576481</name>
</gene>
<reference evidence="2" key="2">
    <citation type="submission" date="2015-01" db="EMBL/GenBank/DDBJ databases">
        <title>Evolutionary Origins and Diversification of the Mycorrhizal Mutualists.</title>
        <authorList>
            <consortium name="DOE Joint Genome Institute"/>
            <consortium name="Mycorrhizal Genomics Consortium"/>
            <person name="Kohler A."/>
            <person name="Kuo A."/>
            <person name="Nagy L.G."/>
            <person name="Floudas D."/>
            <person name="Copeland A."/>
            <person name="Barry K.W."/>
            <person name="Cichocki N."/>
            <person name="Veneault-Fourrey C."/>
            <person name="LaButti K."/>
            <person name="Lindquist E.A."/>
            <person name="Lipzen A."/>
            <person name="Lundell T."/>
            <person name="Morin E."/>
            <person name="Murat C."/>
            <person name="Riley R."/>
            <person name="Ohm R."/>
            <person name="Sun H."/>
            <person name="Tunlid A."/>
            <person name="Henrissat B."/>
            <person name="Grigoriev I.V."/>
            <person name="Hibbett D.S."/>
            <person name="Martin F."/>
        </authorList>
    </citation>
    <scope>NUCLEOTIDE SEQUENCE [LARGE SCALE GENOMIC DNA]</scope>
    <source>
        <strain evidence="2">Foug A</strain>
    </source>
</reference>
<keyword evidence="2" id="KW-1185">Reference proteome</keyword>
<name>A0A0C2YQY8_9AGAM</name>
<evidence type="ECO:0000313" key="2">
    <source>
        <dbReference type="Proteomes" id="UP000053989"/>
    </source>
</evidence>
<dbReference type="HOGENOM" id="CLU_2185493_0_0_1"/>
<organism evidence="1 2">
    <name type="scientific">Scleroderma citrinum Foug A</name>
    <dbReference type="NCBI Taxonomy" id="1036808"/>
    <lineage>
        <taxon>Eukaryota</taxon>
        <taxon>Fungi</taxon>
        <taxon>Dikarya</taxon>
        <taxon>Basidiomycota</taxon>
        <taxon>Agaricomycotina</taxon>
        <taxon>Agaricomycetes</taxon>
        <taxon>Agaricomycetidae</taxon>
        <taxon>Boletales</taxon>
        <taxon>Sclerodermatineae</taxon>
        <taxon>Sclerodermataceae</taxon>
        <taxon>Scleroderma</taxon>
    </lineage>
</organism>
<dbReference type="InParanoid" id="A0A0C2YQY8"/>
<dbReference type="AlphaFoldDB" id="A0A0C2YQY8"/>
<proteinExistence type="predicted"/>
<evidence type="ECO:0000313" key="1">
    <source>
        <dbReference type="EMBL" id="KIM52133.1"/>
    </source>
</evidence>
<dbReference type="EMBL" id="KN822222">
    <property type="protein sequence ID" value="KIM52133.1"/>
    <property type="molecule type" value="Genomic_DNA"/>
</dbReference>
<sequence>MGLLVRTGPSTIMRRIRLLHRYPRRNAVEWSNGAVHGQVHPSCRVIPHWRSPSTYPSQAASKLSTSPWYWVPREHPPTTQLSSLQRLKHDRIWPGFGPHIHRATALRPP</sequence>
<reference evidence="1 2" key="1">
    <citation type="submission" date="2014-04" db="EMBL/GenBank/DDBJ databases">
        <authorList>
            <consortium name="DOE Joint Genome Institute"/>
            <person name="Kuo A."/>
            <person name="Kohler A."/>
            <person name="Nagy L.G."/>
            <person name="Floudas D."/>
            <person name="Copeland A."/>
            <person name="Barry K.W."/>
            <person name="Cichocki N."/>
            <person name="Veneault-Fourrey C."/>
            <person name="LaButti K."/>
            <person name="Lindquist E.A."/>
            <person name="Lipzen A."/>
            <person name="Lundell T."/>
            <person name="Morin E."/>
            <person name="Murat C."/>
            <person name="Sun H."/>
            <person name="Tunlid A."/>
            <person name="Henrissat B."/>
            <person name="Grigoriev I.V."/>
            <person name="Hibbett D.S."/>
            <person name="Martin F."/>
            <person name="Nordberg H.P."/>
            <person name="Cantor M.N."/>
            <person name="Hua S.X."/>
        </authorList>
    </citation>
    <scope>NUCLEOTIDE SEQUENCE [LARGE SCALE GENOMIC DNA]</scope>
    <source>
        <strain evidence="1 2">Foug A</strain>
    </source>
</reference>
<dbReference type="Proteomes" id="UP000053989">
    <property type="component" value="Unassembled WGS sequence"/>
</dbReference>
<protein>
    <submittedName>
        <fullName evidence="1">Uncharacterized protein</fullName>
    </submittedName>
</protein>
<accession>A0A0C2YQY8</accession>